<feature type="domain" description="Fumarylacetoacetase-like C-terminal" evidence="3">
    <location>
        <begin position="76"/>
        <end position="282"/>
    </location>
</feature>
<sequence>MKLVTFSHPKGGHDHHAGVLDGDQIACLTEAGLAQSVMEVVLGGKEMLGRIRAGLAKAPRYALADVRLEAPIRPGKVLCSGINYKGHAEENPNAKMPTEPFFFTKLPTSVVGPDEPVEKPDRTEQMDYEVEFSAVIGQRLHKADEADVMSAIFGYTLLNDISARDVQFKDNQITIGKNFAGFAPIGPCIVTSDAMPHPDNVSLKTRLNGTTLQDGSTSDWLFSLPLLISFLSQYIPLEPGDIVSTGTPAGVGIFQKPPIFMKAGDVVEIEAEGIGILRTPIVAG</sequence>
<dbReference type="GO" id="GO:0016853">
    <property type="term" value="F:isomerase activity"/>
    <property type="evidence" value="ECO:0007669"/>
    <property type="project" value="UniProtKB-ARBA"/>
</dbReference>
<dbReference type="RefSeq" id="WP_107648265.1">
    <property type="nucleotide sequence ID" value="NZ_PZJX01000011.1"/>
</dbReference>
<dbReference type="InterPro" id="IPR011234">
    <property type="entry name" value="Fumarylacetoacetase-like_C"/>
</dbReference>
<evidence type="ECO:0000313" key="4">
    <source>
        <dbReference type="EMBL" id="PTE11372.1"/>
    </source>
</evidence>
<evidence type="ECO:0000256" key="1">
    <source>
        <dbReference type="ARBA" id="ARBA00010211"/>
    </source>
</evidence>
<dbReference type="Pfam" id="PF01557">
    <property type="entry name" value="FAA_hydrolase"/>
    <property type="match status" value="1"/>
</dbReference>
<dbReference type="Proteomes" id="UP000240259">
    <property type="component" value="Unassembled WGS sequence"/>
</dbReference>
<reference evidence="4 5" key="1">
    <citation type="submission" date="2018-03" db="EMBL/GenBank/DDBJ databases">
        <title>Genome sequence of the symbiotic type strain Mesorhizobium helmanticense CSLC115NT isolated from Lotus corniculatus nodules.</title>
        <authorList>
            <person name="Sannazzaro A.I."/>
            <person name="Torres Tejerizo G.A."/>
            <person name="Dip D."/>
            <person name="Caballero M."/>
            <person name="Pistorio M."/>
            <person name="Estrella M.J."/>
        </authorList>
    </citation>
    <scope>NUCLEOTIDE SEQUENCE [LARGE SCALE GENOMIC DNA]</scope>
    <source>
        <strain evidence="4 5">CSLC115N</strain>
    </source>
</reference>
<dbReference type="SUPFAM" id="SSF56529">
    <property type="entry name" value="FAH"/>
    <property type="match status" value="1"/>
</dbReference>
<dbReference type="OrthoDB" id="5197601at2"/>
<protein>
    <submittedName>
        <fullName evidence="4">FAA hydrolase family protein</fullName>
    </submittedName>
</protein>
<dbReference type="InterPro" id="IPR036663">
    <property type="entry name" value="Fumarylacetoacetase_C_sf"/>
</dbReference>
<evidence type="ECO:0000313" key="5">
    <source>
        <dbReference type="Proteomes" id="UP000240259"/>
    </source>
</evidence>
<comment type="caution">
    <text evidence="4">The sequence shown here is derived from an EMBL/GenBank/DDBJ whole genome shotgun (WGS) entry which is preliminary data.</text>
</comment>
<dbReference type="PANTHER" id="PTHR42796:SF4">
    <property type="entry name" value="FUMARYLACETOACETATE HYDROLASE DOMAIN-CONTAINING PROTEIN 2A"/>
    <property type="match status" value="1"/>
</dbReference>
<dbReference type="AlphaFoldDB" id="A0A2T4J0F8"/>
<dbReference type="GO" id="GO:0019752">
    <property type="term" value="P:carboxylic acid metabolic process"/>
    <property type="evidence" value="ECO:0007669"/>
    <property type="project" value="UniProtKB-ARBA"/>
</dbReference>
<dbReference type="GO" id="GO:0046872">
    <property type="term" value="F:metal ion binding"/>
    <property type="evidence" value="ECO:0007669"/>
    <property type="project" value="UniProtKB-KW"/>
</dbReference>
<evidence type="ECO:0000259" key="3">
    <source>
        <dbReference type="Pfam" id="PF01557"/>
    </source>
</evidence>
<evidence type="ECO:0000256" key="2">
    <source>
        <dbReference type="ARBA" id="ARBA00022723"/>
    </source>
</evidence>
<dbReference type="FunFam" id="3.90.850.10:FF:000002">
    <property type="entry name" value="2-hydroxyhepta-2,4-diene-1,7-dioate isomerase"/>
    <property type="match status" value="1"/>
</dbReference>
<comment type="similarity">
    <text evidence="1">Belongs to the FAH family.</text>
</comment>
<dbReference type="InterPro" id="IPR051121">
    <property type="entry name" value="FAH"/>
</dbReference>
<keyword evidence="5" id="KW-1185">Reference proteome</keyword>
<dbReference type="EMBL" id="PZJX01000011">
    <property type="protein sequence ID" value="PTE11372.1"/>
    <property type="molecule type" value="Genomic_DNA"/>
</dbReference>
<dbReference type="GO" id="GO:0016787">
    <property type="term" value="F:hydrolase activity"/>
    <property type="evidence" value="ECO:0007669"/>
    <property type="project" value="UniProtKB-KW"/>
</dbReference>
<keyword evidence="2" id="KW-0479">Metal-binding</keyword>
<organism evidence="4 5">
    <name type="scientific">Mesorhizobium helmanticense</name>
    <dbReference type="NCBI Taxonomy" id="1776423"/>
    <lineage>
        <taxon>Bacteria</taxon>
        <taxon>Pseudomonadati</taxon>
        <taxon>Pseudomonadota</taxon>
        <taxon>Alphaproteobacteria</taxon>
        <taxon>Hyphomicrobiales</taxon>
        <taxon>Phyllobacteriaceae</taxon>
        <taxon>Mesorhizobium</taxon>
    </lineage>
</organism>
<proteinExistence type="inferred from homology"/>
<keyword evidence="4" id="KW-0378">Hydrolase</keyword>
<gene>
    <name evidence="4" type="ORF">C9427_06230</name>
</gene>
<dbReference type="PANTHER" id="PTHR42796">
    <property type="entry name" value="FUMARYLACETOACETATE HYDROLASE DOMAIN-CONTAINING PROTEIN 2A-RELATED"/>
    <property type="match status" value="1"/>
</dbReference>
<dbReference type="Gene3D" id="3.90.850.10">
    <property type="entry name" value="Fumarylacetoacetase-like, C-terminal domain"/>
    <property type="match status" value="1"/>
</dbReference>
<accession>A0A2T4J0F8</accession>
<name>A0A2T4J0F8_9HYPH</name>